<feature type="compositionally biased region" description="Low complexity" evidence="1">
    <location>
        <begin position="316"/>
        <end position="329"/>
    </location>
</feature>
<reference evidence="5" key="1">
    <citation type="journal article" date="2019" name="Int. J. Syst. Evol. Microbiol.">
        <title>The Global Catalogue of Microorganisms (GCM) 10K type strain sequencing project: providing services to taxonomists for standard genome sequencing and annotation.</title>
        <authorList>
            <consortium name="The Broad Institute Genomics Platform"/>
            <consortium name="The Broad Institute Genome Sequencing Center for Infectious Disease"/>
            <person name="Wu L."/>
            <person name="Ma J."/>
        </authorList>
    </citation>
    <scope>NUCLEOTIDE SEQUENCE [LARGE SCALE GENOMIC DNA]</scope>
    <source>
        <strain evidence="5">JCM 14560</strain>
    </source>
</reference>
<feature type="compositionally biased region" description="Basic and acidic residues" evidence="1">
    <location>
        <begin position="1238"/>
        <end position="1252"/>
    </location>
</feature>
<comment type="caution">
    <text evidence="4">The sequence shown here is derived from an EMBL/GenBank/DDBJ whole genome shotgun (WGS) entry which is preliminary data.</text>
</comment>
<feature type="region of interest" description="Disordered" evidence="1">
    <location>
        <begin position="1238"/>
        <end position="1261"/>
    </location>
</feature>
<dbReference type="Pfam" id="PF25547">
    <property type="entry name" value="WXG100_2"/>
    <property type="match status" value="1"/>
</dbReference>
<sequence length="1472" mass="151536">MATELPEPLQWVLLLLAGTRWPEQDEDQLRDMADHWRKAATALQDASHAADAAVKQALEGQQGAAADALTKHWADYTVGKGTDQDPGYLPSTIAACNGMGDMLEGMANSAETAKISIIAQLGILAFELATAEAEAPVTAGASLVEVPVMVQTTRQVVMDFLKTLLKEALQHALKQAVQMAAINLLAQSIELAEGHRKSIDMKEVGQNALGGAVAGATGHLLGKGIGAAGEKLGLGGLMGTTGGKMLTGAAVGVGTDALTQEITTGHVDTGSLLGSGLSGGAGAGLHAGAAAARDHFREPTAPPPEGALGGGGAGGDHAAPPTFTPSTSTDHASGGSGDSYHGPSADTPAPDHTGGSSDTPTSTGVTGLTPFGSNRPSAGESAGGSGHDSSAPAPDPVSAGTGHGSGDEKLSYLDTGDGTVYPDGTTGLSTHEPAPEPTHEPAPSEHAPEGASSGGSVHEDSAPAPEPASGHMPGEGSTGTGGEGHGNGEERLRYLDTGDKTVYPDGTTGLSSHDSSAPPPEPAPTHQGETLNPGGDTVPSHQSEAAPVHDQQSVTAAPPHEAAPQPVASENRPAPSEPAFAGGGGGGGGGGSAPAASHSSPDLAGGGHSTGNTPMPDTHLAGLGNTTHLDGTRVASGPAPTRPAPGDRVPGSPDDVQAPPSGTDAPASATNSANGANSGAVPPQMGAMPHMPGGSAPHAAPTSHSTAAPPQAAPKPARGSSFVTAPGTGGLKLGPIRPRPETHAPSPEPSSQTPHSGSPRNDQPHNGKTSPGETPHGDTAPKDGTAAPHHEDTEHNPTAQPQPHRPATGDRPIGGEGGLEEPSELDVARINGAVPHNEDGTPQRHPDPNEGNWLAAINGEPPHGPGRNNNCVDATLAVLDTFHGDPTPAAARTPDHDANGHPSDLGERAGRDRVEKNLGAKFSDLGNGPAAFHRLEETLHKNGHGSSAAITTIDADGRSHSWNALNHNGKITYVDGQTGKHSDQPFHEGNNGVFAIPLDPNRHPTTPVPHTDPNHNPADDRRAPERPGMDAGGLETEGVDAEDAAASGRAERSDAARFQRFLENGGSRVRIPDGTQFMFSKGIHFKKLPNVARPVRVTSEESVTAAMGEGAILERKNSEQEWENSGLPSYEFPIRAGGDDAGEGAATSDPAAGSSTAGPSVAKPTVKTKSNKKLDLTMEFHKENPYGFAHYSMRTIAKNDHHLTIDNALATLGSTIAGQGREGVLPLGEFITTRADHVDAQDKRDAENEKPGKGKAVVGKSGKAKAEEDLWNKATFGKQSQSHGFSRIDNLHFYPARNESGVTLAEFMKFTDTSLDRLGLEADSRTKMKQSVDFLAQRLTSAAKIKAPKDREADVLYMAGDNKKGGVVEVMTYAVQMTLHNNARAVPAALEAMVRDHDDTGIQLDEHSFGEIKESLVPRGPRTPEDSVKIAKIEDDMRKNGWKTKNGETLDPVKKAIIAQYRDDVMDWIRNP</sequence>
<feature type="compositionally biased region" description="Polar residues" evidence="1">
    <location>
        <begin position="749"/>
        <end position="772"/>
    </location>
</feature>
<dbReference type="Proteomes" id="UP001422759">
    <property type="component" value="Unassembled WGS sequence"/>
</dbReference>
<feature type="compositionally biased region" description="Basic and acidic residues" evidence="1">
    <location>
        <begin position="893"/>
        <end position="910"/>
    </location>
</feature>
<evidence type="ECO:0000259" key="2">
    <source>
        <dbReference type="Pfam" id="PF15644"/>
    </source>
</evidence>
<feature type="compositionally biased region" description="Low complexity" evidence="1">
    <location>
        <begin position="353"/>
        <end position="367"/>
    </location>
</feature>
<dbReference type="RefSeq" id="WP_344468738.1">
    <property type="nucleotide sequence ID" value="NZ_BAAANT010000047.1"/>
</dbReference>
<feature type="domain" description="Outer membrane channel protein CpnT-like N-terminal" evidence="3">
    <location>
        <begin position="6"/>
        <end position="148"/>
    </location>
</feature>
<feature type="compositionally biased region" description="Gly residues" evidence="1">
    <location>
        <begin position="581"/>
        <end position="592"/>
    </location>
</feature>
<dbReference type="EMBL" id="BAAANT010000047">
    <property type="protein sequence ID" value="GAA2155624.1"/>
    <property type="molecule type" value="Genomic_DNA"/>
</dbReference>
<keyword evidence="5" id="KW-1185">Reference proteome</keyword>
<feature type="domain" description="Tox-PL" evidence="2">
    <location>
        <begin position="869"/>
        <end position="980"/>
    </location>
</feature>
<dbReference type="Pfam" id="PF15644">
    <property type="entry name" value="Gln_amidase"/>
    <property type="match status" value="1"/>
</dbReference>
<gene>
    <name evidence="4" type="ORF">GCM10009760_55720</name>
</gene>
<feature type="region of interest" description="Disordered" evidence="1">
    <location>
        <begin position="288"/>
        <end position="910"/>
    </location>
</feature>
<evidence type="ECO:0000313" key="5">
    <source>
        <dbReference type="Proteomes" id="UP001422759"/>
    </source>
</evidence>
<feature type="compositionally biased region" description="Basic and acidic residues" evidence="1">
    <location>
        <begin position="486"/>
        <end position="499"/>
    </location>
</feature>
<feature type="compositionally biased region" description="Low complexity" evidence="1">
    <location>
        <begin position="695"/>
        <end position="717"/>
    </location>
</feature>
<feature type="region of interest" description="Disordered" evidence="1">
    <location>
        <begin position="1000"/>
        <end position="1035"/>
    </location>
</feature>
<dbReference type="InterPro" id="IPR028908">
    <property type="entry name" value="Tox-PL_dom"/>
</dbReference>
<protein>
    <recommendedName>
        <fullName evidence="6">Papain fold toxin 1 (Glutamine deamidase) of polymorphic toxin system</fullName>
    </recommendedName>
</protein>
<feature type="compositionally biased region" description="Low complexity" evidence="1">
    <location>
        <begin position="665"/>
        <end position="680"/>
    </location>
</feature>
<feature type="compositionally biased region" description="Basic and acidic residues" evidence="1">
    <location>
        <begin position="433"/>
        <end position="448"/>
    </location>
</feature>
<organism evidence="4 5">
    <name type="scientific">Kitasatospora kazusensis</name>
    <dbReference type="NCBI Taxonomy" id="407974"/>
    <lineage>
        <taxon>Bacteria</taxon>
        <taxon>Bacillati</taxon>
        <taxon>Actinomycetota</taxon>
        <taxon>Actinomycetes</taxon>
        <taxon>Kitasatosporales</taxon>
        <taxon>Streptomycetaceae</taxon>
        <taxon>Kitasatospora</taxon>
    </lineage>
</organism>
<evidence type="ECO:0000259" key="3">
    <source>
        <dbReference type="Pfam" id="PF25547"/>
    </source>
</evidence>
<evidence type="ECO:0000256" key="1">
    <source>
        <dbReference type="SAM" id="MobiDB-lite"/>
    </source>
</evidence>
<feature type="compositionally biased region" description="Basic and acidic residues" evidence="1">
    <location>
        <begin position="836"/>
        <end position="848"/>
    </location>
</feature>
<dbReference type="InterPro" id="IPR057746">
    <property type="entry name" value="CpnT-like_N"/>
</dbReference>
<proteinExistence type="predicted"/>
<feature type="compositionally biased region" description="Basic and acidic residues" evidence="1">
    <location>
        <begin position="1017"/>
        <end position="1028"/>
    </location>
</feature>
<accession>A0ABP5M256</accession>
<name>A0ABP5M256_9ACTN</name>
<feature type="region of interest" description="Disordered" evidence="1">
    <location>
        <begin position="1134"/>
        <end position="1169"/>
    </location>
</feature>
<evidence type="ECO:0000313" key="4">
    <source>
        <dbReference type="EMBL" id="GAA2155624.1"/>
    </source>
</evidence>
<evidence type="ECO:0008006" key="6">
    <source>
        <dbReference type="Google" id="ProtNLM"/>
    </source>
</evidence>
<feature type="compositionally biased region" description="Gly residues" evidence="1">
    <location>
        <begin position="476"/>
        <end position="485"/>
    </location>
</feature>